<evidence type="ECO:0000256" key="1">
    <source>
        <dbReference type="ARBA" id="ARBA00022553"/>
    </source>
</evidence>
<dbReference type="SMART" id="SM00271">
    <property type="entry name" value="DnaJ"/>
    <property type="match status" value="1"/>
</dbReference>
<reference evidence="6" key="1">
    <citation type="submission" date="2020-10" db="EMBL/GenBank/DDBJ databases">
        <title>Chromosome-scale genome assembly of the Allis shad, Alosa alosa.</title>
        <authorList>
            <person name="Margot Z."/>
            <person name="Christophe K."/>
            <person name="Cabau C."/>
            <person name="Louis A."/>
            <person name="Berthelot C."/>
            <person name="Parey E."/>
            <person name="Roest Crollius H."/>
            <person name="Montfort J."/>
            <person name="Robinson-Rechavi M."/>
            <person name="Bucao C."/>
            <person name="Bouchez O."/>
            <person name="Gislard M."/>
            <person name="Lluch J."/>
            <person name="Milhes M."/>
            <person name="Lampietro C."/>
            <person name="Lopez Roques C."/>
            <person name="Donnadieu C."/>
            <person name="Braasch I."/>
            <person name="Desvignes T."/>
            <person name="Postlethwait J."/>
            <person name="Bobe J."/>
            <person name="Guiguen Y."/>
        </authorList>
    </citation>
    <scope>NUCLEOTIDE SEQUENCE</scope>
    <source>
        <strain evidence="6">M-15738</strain>
        <tissue evidence="6">Blood</tissue>
    </source>
</reference>
<dbReference type="InterPro" id="IPR001623">
    <property type="entry name" value="DnaJ_domain"/>
</dbReference>
<dbReference type="PANTHER" id="PTHR44144">
    <property type="entry name" value="DNAJ HOMOLOG SUBFAMILY C MEMBER 9"/>
    <property type="match status" value="1"/>
</dbReference>
<dbReference type="SUPFAM" id="SSF46565">
    <property type="entry name" value="Chaperone J-domain"/>
    <property type="match status" value="1"/>
</dbReference>
<dbReference type="Proteomes" id="UP000823561">
    <property type="component" value="Chromosome 6"/>
</dbReference>
<dbReference type="InterPro" id="IPR056453">
    <property type="entry name" value="HTH_DNAJC9"/>
</dbReference>
<evidence type="ECO:0000313" key="6">
    <source>
        <dbReference type="EMBL" id="KAG5280339.1"/>
    </source>
</evidence>
<dbReference type="InterPro" id="IPR052594">
    <property type="entry name" value="J_domain-containing_protein"/>
</dbReference>
<keyword evidence="1" id="KW-0597">Phosphoprotein</keyword>
<evidence type="ECO:0000256" key="2">
    <source>
        <dbReference type="ARBA" id="ARBA00054761"/>
    </source>
</evidence>
<feature type="domain" description="J" evidence="5">
    <location>
        <begin position="15"/>
        <end position="80"/>
    </location>
</feature>
<protein>
    <recommendedName>
        <fullName evidence="3">DnaJ homolog subfamily C member 9</fullName>
    </recommendedName>
</protein>
<organism evidence="6 7">
    <name type="scientific">Alosa alosa</name>
    <name type="common">allis shad</name>
    <dbReference type="NCBI Taxonomy" id="278164"/>
    <lineage>
        <taxon>Eukaryota</taxon>
        <taxon>Metazoa</taxon>
        <taxon>Chordata</taxon>
        <taxon>Craniata</taxon>
        <taxon>Vertebrata</taxon>
        <taxon>Euteleostomi</taxon>
        <taxon>Actinopterygii</taxon>
        <taxon>Neopterygii</taxon>
        <taxon>Teleostei</taxon>
        <taxon>Clupei</taxon>
        <taxon>Clupeiformes</taxon>
        <taxon>Clupeoidei</taxon>
        <taxon>Clupeidae</taxon>
        <taxon>Alosa</taxon>
    </lineage>
</organism>
<proteinExistence type="predicted"/>
<evidence type="ECO:0000256" key="4">
    <source>
        <dbReference type="SAM" id="MobiDB-lite"/>
    </source>
</evidence>
<dbReference type="PROSITE" id="PS50076">
    <property type="entry name" value="DNAJ_2"/>
    <property type="match status" value="1"/>
</dbReference>
<dbReference type="InterPro" id="IPR036869">
    <property type="entry name" value="J_dom_sf"/>
</dbReference>
<keyword evidence="7" id="KW-1185">Reference proteome</keyword>
<dbReference type="PROSITE" id="PS00636">
    <property type="entry name" value="DNAJ_1"/>
    <property type="match status" value="1"/>
</dbReference>
<dbReference type="GO" id="GO:0005737">
    <property type="term" value="C:cytoplasm"/>
    <property type="evidence" value="ECO:0007669"/>
    <property type="project" value="TreeGrafter"/>
</dbReference>
<dbReference type="Pfam" id="PF00226">
    <property type="entry name" value="DnaJ"/>
    <property type="match status" value="1"/>
</dbReference>
<dbReference type="Pfam" id="PF23302">
    <property type="entry name" value="HTH_DNAJC9"/>
    <property type="match status" value="1"/>
</dbReference>
<feature type="compositionally biased region" description="Basic and acidic residues" evidence="4">
    <location>
        <begin position="191"/>
        <end position="203"/>
    </location>
</feature>
<name>A0AAV6GZ71_9TELE</name>
<accession>A0AAV6GZ71</accession>
<dbReference type="Gene3D" id="1.10.287.110">
    <property type="entry name" value="DnaJ domain"/>
    <property type="match status" value="1"/>
</dbReference>
<comment type="function">
    <text evidence="2">Acts as a dual histone chaperone and heat shock co-chaperone. As a histone chaperone, forms a co-chaperone complex with MCM2 and histone H3-H4 heterodimers; and may thereby assist MCM2 in histone H3-H4 heterodimer recognition and facilitate the assembly of histones into nucleosomes. May also act as a histone co-chaperone together with TONSL. May recruit histone chaperones ASF1A, NASP and SPT2 to histone H3-H4 heterodimers. Also plays a role as co-chaperone of the HSP70 family of molecular chaperone proteins, such as HSPA1A, HSPA1B and HSPA8. As a co-chaperone, may play a role in the recruitment of HSP70-type molecular chaperone machinery to histone H3-H4 substrates, thereby maintaining the histone structural integrity. Exhibits activity to assemble histones onto DNA in vitro.</text>
</comment>
<evidence type="ECO:0000256" key="3">
    <source>
        <dbReference type="ARBA" id="ARBA00071610"/>
    </source>
</evidence>
<dbReference type="AlphaFoldDB" id="A0AAV6GZ71"/>
<dbReference type="PRINTS" id="PR00625">
    <property type="entry name" value="JDOMAIN"/>
</dbReference>
<sequence length="257" mass="29677">MGLLERCEELFKTSNLYEVLGVTKEASDGDVRRGYYKLSLQVHPDRAQGDELATEKFQVLGKVYDVLKDKDQRAVYDEQGTVDEESDCMNQDRDWEEYWRLLFPKISLDDILQFEKKYKDTAEEKEDLSRLYMQYEGDMDRIMDAALFAEDQEEPRIRAVLQGLVDAEELPAYRTFTHESAKKKSNRKRRADKERKEAEEMQKEMGISSNDSLEALIKRRQKSSEHGFNSLIAGLEAKYCQSGSKGAKGAGKKKGKK</sequence>
<dbReference type="EMBL" id="JADWDJ010000006">
    <property type="protein sequence ID" value="KAG5280339.1"/>
    <property type="molecule type" value="Genomic_DNA"/>
</dbReference>
<dbReference type="GO" id="GO:0005634">
    <property type="term" value="C:nucleus"/>
    <property type="evidence" value="ECO:0007669"/>
    <property type="project" value="TreeGrafter"/>
</dbReference>
<dbReference type="PANTHER" id="PTHR44144:SF1">
    <property type="entry name" value="DNAJ HOMOLOG SUBFAMILY C MEMBER 9"/>
    <property type="match status" value="1"/>
</dbReference>
<dbReference type="GO" id="GO:0031072">
    <property type="term" value="F:heat shock protein binding"/>
    <property type="evidence" value="ECO:0007669"/>
    <property type="project" value="TreeGrafter"/>
</dbReference>
<dbReference type="InterPro" id="IPR018253">
    <property type="entry name" value="DnaJ_domain_CS"/>
</dbReference>
<dbReference type="CDD" id="cd06257">
    <property type="entry name" value="DnaJ"/>
    <property type="match status" value="1"/>
</dbReference>
<comment type="caution">
    <text evidence="6">The sequence shown here is derived from an EMBL/GenBank/DDBJ whole genome shotgun (WGS) entry which is preliminary data.</text>
</comment>
<dbReference type="FunFam" id="1.10.287.110:FF:000035">
    <property type="entry name" value="DnaJ homolog subfamily C member 9"/>
    <property type="match status" value="1"/>
</dbReference>
<evidence type="ECO:0000259" key="5">
    <source>
        <dbReference type="PROSITE" id="PS50076"/>
    </source>
</evidence>
<evidence type="ECO:0000313" key="7">
    <source>
        <dbReference type="Proteomes" id="UP000823561"/>
    </source>
</evidence>
<gene>
    <name evidence="6" type="ORF">AALO_G00087990</name>
</gene>
<feature type="region of interest" description="Disordered" evidence="4">
    <location>
        <begin position="177"/>
        <end position="220"/>
    </location>
</feature>